<keyword evidence="2" id="KW-0677">Repeat</keyword>
<evidence type="ECO:0000256" key="2">
    <source>
        <dbReference type="ARBA" id="ARBA00022737"/>
    </source>
</evidence>
<evidence type="ECO:0000256" key="1">
    <source>
        <dbReference type="ARBA" id="ARBA00022614"/>
    </source>
</evidence>
<dbReference type="PANTHER" id="PTHR45712:SF22">
    <property type="entry name" value="INSULIN-LIKE GROWTH FACTOR-BINDING PROTEIN COMPLEX ACID LABILE SUBUNIT"/>
    <property type="match status" value="1"/>
</dbReference>
<dbReference type="InterPro" id="IPR050333">
    <property type="entry name" value="SLRP"/>
</dbReference>
<feature type="signal peptide" evidence="3">
    <location>
        <begin position="1"/>
        <end position="22"/>
    </location>
</feature>
<dbReference type="GO" id="GO:0005615">
    <property type="term" value="C:extracellular space"/>
    <property type="evidence" value="ECO:0007669"/>
    <property type="project" value="TreeGrafter"/>
</dbReference>
<proteinExistence type="predicted"/>
<dbReference type="Gene3D" id="3.80.10.10">
    <property type="entry name" value="Ribonuclease Inhibitor"/>
    <property type="match status" value="2"/>
</dbReference>
<dbReference type="PANTHER" id="PTHR45712">
    <property type="entry name" value="AGAP008170-PA"/>
    <property type="match status" value="1"/>
</dbReference>
<reference evidence="4" key="2">
    <citation type="submission" date="2020-05" db="UniProtKB">
        <authorList>
            <consortium name="EnsemblMetazoa"/>
        </authorList>
    </citation>
    <scope>IDENTIFICATION</scope>
    <source>
        <strain evidence="4">WRAIR2</strain>
    </source>
</reference>
<organism evidence="4 5">
    <name type="scientific">Anopheles dirus</name>
    <dbReference type="NCBI Taxonomy" id="7168"/>
    <lineage>
        <taxon>Eukaryota</taxon>
        <taxon>Metazoa</taxon>
        <taxon>Ecdysozoa</taxon>
        <taxon>Arthropoda</taxon>
        <taxon>Hexapoda</taxon>
        <taxon>Insecta</taxon>
        <taxon>Pterygota</taxon>
        <taxon>Neoptera</taxon>
        <taxon>Endopterygota</taxon>
        <taxon>Diptera</taxon>
        <taxon>Nematocera</taxon>
        <taxon>Culicoidea</taxon>
        <taxon>Culicidae</taxon>
        <taxon>Anophelinae</taxon>
        <taxon>Anopheles</taxon>
    </lineage>
</organism>
<dbReference type="EnsemblMetazoa" id="ADIR007249-RA">
    <property type="protein sequence ID" value="ADIR007249-PA"/>
    <property type="gene ID" value="ADIR007249"/>
</dbReference>
<dbReference type="Pfam" id="PF13855">
    <property type="entry name" value="LRR_8"/>
    <property type="match status" value="1"/>
</dbReference>
<reference evidence="5" key="1">
    <citation type="submission" date="2013-03" db="EMBL/GenBank/DDBJ databases">
        <title>The Genome Sequence of Anopheles dirus WRAIR2.</title>
        <authorList>
            <consortium name="The Broad Institute Genomics Platform"/>
            <person name="Neafsey D.E."/>
            <person name="Walton C."/>
            <person name="Walker B."/>
            <person name="Young S.K."/>
            <person name="Zeng Q."/>
            <person name="Gargeya S."/>
            <person name="Fitzgerald M."/>
            <person name="Haas B."/>
            <person name="Abouelleil A."/>
            <person name="Allen A.W."/>
            <person name="Alvarado L."/>
            <person name="Arachchi H.M."/>
            <person name="Berlin A.M."/>
            <person name="Chapman S.B."/>
            <person name="Gainer-Dewar J."/>
            <person name="Goldberg J."/>
            <person name="Griggs A."/>
            <person name="Gujja S."/>
            <person name="Hansen M."/>
            <person name="Howarth C."/>
            <person name="Imamovic A."/>
            <person name="Ireland A."/>
            <person name="Larimer J."/>
            <person name="McCowan C."/>
            <person name="Murphy C."/>
            <person name="Pearson M."/>
            <person name="Poon T.W."/>
            <person name="Priest M."/>
            <person name="Roberts A."/>
            <person name="Saif S."/>
            <person name="Shea T."/>
            <person name="Sisk P."/>
            <person name="Sykes S."/>
            <person name="Wortman J."/>
            <person name="Nusbaum C."/>
            <person name="Birren B."/>
        </authorList>
    </citation>
    <scope>NUCLEOTIDE SEQUENCE [LARGE SCALE GENOMIC DNA]</scope>
    <source>
        <strain evidence="5">WRAIR2</strain>
    </source>
</reference>
<sequence>MARLTVLLLALLVCGYVPFSDGQCVAGMGMTCILSSLNMATDGVAVLRGIPPRTYYTIKVEKLRLPASPSGAFLTRVSEFTDEVGFDVYYEPTLQLPAGLTLTAVVLYDAKALRQVVIAAGDMNVTDLTIYTCALTSIPATIGNLPLLTDLSIIGCALRNFSFDAFRGNLQLRALDLSDNAIDTILPAKLVDDRALPLAIEMLYLSSNSLEHLDMTALGALTSLTMIDLRFNNLAKVAADRTVTWPALEMLDVSSNQLSTLDLQWLSAPNLKRLVLSSNRFVTIPPRLRRFPNLQMIGLSGNSFTGIDLAPLNALPTLNSIDFSHNPACRYVRSSRPIQLPLLSDLYVEYGALVRFNTAGIDLPTIGFISLAHNNFSTVPPLGQVYPSLDSFDMMGNPLPCGVLKARSEVLLSGKLIMGPPRLSASECPDGSVMIKDPLLLCCKA</sequence>
<evidence type="ECO:0008006" key="6">
    <source>
        <dbReference type="Google" id="ProtNLM"/>
    </source>
</evidence>
<dbReference type="STRING" id="7168.A0A182NHX6"/>
<dbReference type="AlphaFoldDB" id="A0A182NHX6"/>
<dbReference type="Proteomes" id="UP000075884">
    <property type="component" value="Unassembled WGS sequence"/>
</dbReference>
<dbReference type="SUPFAM" id="SSF52058">
    <property type="entry name" value="L domain-like"/>
    <property type="match status" value="1"/>
</dbReference>
<keyword evidence="5" id="KW-1185">Reference proteome</keyword>
<name>A0A182NHX6_9DIPT</name>
<dbReference type="VEuPathDB" id="VectorBase:ADIR007249"/>
<evidence type="ECO:0000313" key="4">
    <source>
        <dbReference type="EnsemblMetazoa" id="ADIR007249-PA"/>
    </source>
</evidence>
<protein>
    <recommendedName>
        <fullName evidence="6">Leucine rich immune protein (Coil-less)</fullName>
    </recommendedName>
</protein>
<accession>A0A182NHX6</accession>
<evidence type="ECO:0000313" key="5">
    <source>
        <dbReference type="Proteomes" id="UP000075884"/>
    </source>
</evidence>
<dbReference type="InterPro" id="IPR001611">
    <property type="entry name" value="Leu-rich_rpt"/>
</dbReference>
<evidence type="ECO:0000256" key="3">
    <source>
        <dbReference type="SAM" id="SignalP"/>
    </source>
</evidence>
<keyword evidence="3" id="KW-0732">Signal</keyword>
<keyword evidence="1" id="KW-0433">Leucine-rich repeat</keyword>
<dbReference type="InterPro" id="IPR032675">
    <property type="entry name" value="LRR_dom_sf"/>
</dbReference>
<feature type="chain" id="PRO_5008129967" description="Leucine rich immune protein (Coil-less)" evidence="3">
    <location>
        <begin position="23"/>
        <end position="445"/>
    </location>
</feature>